<name>A0A0L0C1J7_LUCCU</name>
<gene>
    <name evidence="1" type="ORF">FF38_08932</name>
</gene>
<protein>
    <submittedName>
        <fullName evidence="1">Uncharacterized protein</fullName>
    </submittedName>
</protein>
<accession>A0A0L0C1J7</accession>
<organism evidence="1 2">
    <name type="scientific">Lucilia cuprina</name>
    <name type="common">Green bottle fly</name>
    <name type="synonym">Australian sheep blowfly</name>
    <dbReference type="NCBI Taxonomy" id="7375"/>
    <lineage>
        <taxon>Eukaryota</taxon>
        <taxon>Metazoa</taxon>
        <taxon>Ecdysozoa</taxon>
        <taxon>Arthropoda</taxon>
        <taxon>Hexapoda</taxon>
        <taxon>Insecta</taxon>
        <taxon>Pterygota</taxon>
        <taxon>Neoptera</taxon>
        <taxon>Endopterygota</taxon>
        <taxon>Diptera</taxon>
        <taxon>Brachycera</taxon>
        <taxon>Muscomorpha</taxon>
        <taxon>Oestroidea</taxon>
        <taxon>Calliphoridae</taxon>
        <taxon>Luciliinae</taxon>
        <taxon>Lucilia</taxon>
    </lineage>
</organism>
<evidence type="ECO:0000313" key="1">
    <source>
        <dbReference type="EMBL" id="KNC26233.1"/>
    </source>
</evidence>
<proteinExistence type="predicted"/>
<reference evidence="1 2" key="1">
    <citation type="journal article" date="2015" name="Nat. Commun.">
        <title>Lucilia cuprina genome unlocks parasitic fly biology to underpin future interventions.</title>
        <authorList>
            <person name="Anstead C.A."/>
            <person name="Korhonen P.K."/>
            <person name="Young N.D."/>
            <person name="Hall R.S."/>
            <person name="Jex A.R."/>
            <person name="Murali S.C."/>
            <person name="Hughes D.S."/>
            <person name="Lee S.F."/>
            <person name="Perry T."/>
            <person name="Stroehlein A.J."/>
            <person name="Ansell B.R."/>
            <person name="Breugelmans B."/>
            <person name="Hofmann A."/>
            <person name="Qu J."/>
            <person name="Dugan S."/>
            <person name="Lee S.L."/>
            <person name="Chao H."/>
            <person name="Dinh H."/>
            <person name="Han Y."/>
            <person name="Doddapaneni H.V."/>
            <person name="Worley K.C."/>
            <person name="Muzny D.M."/>
            <person name="Ioannidis P."/>
            <person name="Waterhouse R.M."/>
            <person name="Zdobnov E.M."/>
            <person name="James P.J."/>
            <person name="Bagnall N.H."/>
            <person name="Kotze A.C."/>
            <person name="Gibbs R.A."/>
            <person name="Richards S."/>
            <person name="Batterham P."/>
            <person name="Gasser R.B."/>
        </authorList>
    </citation>
    <scope>NUCLEOTIDE SEQUENCE [LARGE SCALE GENOMIC DNA]</scope>
    <source>
        <strain evidence="1 2">LS</strain>
        <tissue evidence="1">Full body</tissue>
    </source>
</reference>
<dbReference type="AlphaFoldDB" id="A0A0L0C1J7"/>
<keyword evidence="2" id="KW-1185">Reference proteome</keyword>
<sequence length="113" mass="12247">MAFMPEGIEIELRRKPRGKGSGGVSKAVDSSEAVLGELLPESIVLLTIIESFSICNVKSTLRLLLKETLRLGALELSLDLLSSAYGILELLSFKEFNTSGTRCSDSSCMGFIF</sequence>
<evidence type="ECO:0000313" key="2">
    <source>
        <dbReference type="Proteomes" id="UP000037069"/>
    </source>
</evidence>
<dbReference type="Proteomes" id="UP000037069">
    <property type="component" value="Unassembled WGS sequence"/>
</dbReference>
<comment type="caution">
    <text evidence="1">The sequence shown here is derived from an EMBL/GenBank/DDBJ whole genome shotgun (WGS) entry which is preliminary data.</text>
</comment>
<dbReference type="EMBL" id="JRES01001001">
    <property type="protein sequence ID" value="KNC26233.1"/>
    <property type="molecule type" value="Genomic_DNA"/>
</dbReference>